<name>A0A0J8VN31_9ENTR</name>
<dbReference type="PATRIC" id="fig|1656095.3.peg.819"/>
<comment type="caution">
    <text evidence="1">The sequence shown here is derived from an EMBL/GenBank/DDBJ whole genome shotgun (WGS) entry which is preliminary data.</text>
</comment>
<dbReference type="Proteomes" id="UP000037315">
    <property type="component" value="Unassembled WGS sequence"/>
</dbReference>
<dbReference type="OrthoDB" id="6586814at2"/>
<dbReference type="STRING" id="1121863.GCA_000621185_00001"/>
<gene>
    <name evidence="1" type="ORF">ACH50_14590</name>
</gene>
<proteinExistence type="predicted"/>
<protein>
    <submittedName>
        <fullName evidence="1">Uncharacterized protein</fullName>
    </submittedName>
</protein>
<sequence length="63" mass="7114">MEEGFYWVLYAGEKLVAYYSQEETRHHETGELVNGVWHFAGTSGWIAMKEEASVLDGPLQPPA</sequence>
<accession>A0A0J8VN31</accession>
<reference evidence="1 2" key="1">
    <citation type="submission" date="2015-06" db="EMBL/GenBank/DDBJ databases">
        <title>Genome sequencing of Cronobacter sp. strain DJ34 isolated from petroleum contaminated sludge of Duliajan Oil Fields, Assam, India.</title>
        <authorList>
            <person name="Pal S."/>
            <person name="Banerjee T.D."/>
            <person name="Roy A."/>
            <person name="Sar P."/>
            <person name="Kazy S.K."/>
        </authorList>
    </citation>
    <scope>NUCLEOTIDE SEQUENCE [LARGE SCALE GENOMIC DNA]</scope>
    <source>
        <strain evidence="1 2">DJ34</strain>
    </source>
</reference>
<evidence type="ECO:0000313" key="2">
    <source>
        <dbReference type="Proteomes" id="UP000037315"/>
    </source>
</evidence>
<dbReference type="EMBL" id="LFEJ01000018">
    <property type="protein sequence ID" value="KMV33930.1"/>
    <property type="molecule type" value="Genomic_DNA"/>
</dbReference>
<dbReference type="RefSeq" id="WP_048888288.1">
    <property type="nucleotide sequence ID" value="NZ_LFEJ01000018.1"/>
</dbReference>
<dbReference type="AlphaFoldDB" id="A0A0J8VN31"/>
<keyword evidence="2" id="KW-1185">Reference proteome</keyword>
<organism evidence="1 2">
    <name type="scientific">Franconibacter pulveris</name>
    <dbReference type="NCBI Taxonomy" id="435910"/>
    <lineage>
        <taxon>Bacteria</taxon>
        <taxon>Pseudomonadati</taxon>
        <taxon>Pseudomonadota</taxon>
        <taxon>Gammaproteobacteria</taxon>
        <taxon>Enterobacterales</taxon>
        <taxon>Enterobacteriaceae</taxon>
        <taxon>Franconibacter</taxon>
    </lineage>
</organism>
<evidence type="ECO:0000313" key="1">
    <source>
        <dbReference type="EMBL" id="KMV33930.1"/>
    </source>
</evidence>